<dbReference type="EMBL" id="JARKIE010000231">
    <property type="protein sequence ID" value="KAJ7663593.1"/>
    <property type="molecule type" value="Genomic_DNA"/>
</dbReference>
<accession>A0AAD7G671</accession>
<reference evidence="2" key="1">
    <citation type="submission" date="2023-03" db="EMBL/GenBank/DDBJ databases">
        <title>Massive genome expansion in bonnet fungi (Mycena s.s.) driven by repeated elements and novel gene families across ecological guilds.</title>
        <authorList>
            <consortium name="Lawrence Berkeley National Laboratory"/>
            <person name="Harder C.B."/>
            <person name="Miyauchi S."/>
            <person name="Viragh M."/>
            <person name="Kuo A."/>
            <person name="Thoen E."/>
            <person name="Andreopoulos B."/>
            <person name="Lu D."/>
            <person name="Skrede I."/>
            <person name="Drula E."/>
            <person name="Henrissat B."/>
            <person name="Morin E."/>
            <person name="Kohler A."/>
            <person name="Barry K."/>
            <person name="LaButti K."/>
            <person name="Morin E."/>
            <person name="Salamov A."/>
            <person name="Lipzen A."/>
            <person name="Mereny Z."/>
            <person name="Hegedus B."/>
            <person name="Baldrian P."/>
            <person name="Stursova M."/>
            <person name="Weitz H."/>
            <person name="Taylor A."/>
            <person name="Grigoriev I.V."/>
            <person name="Nagy L.G."/>
            <person name="Martin F."/>
            <person name="Kauserud H."/>
        </authorList>
    </citation>
    <scope>NUCLEOTIDE SEQUENCE</scope>
    <source>
        <strain evidence="2">CBHHK067</strain>
    </source>
</reference>
<name>A0AAD7G671_MYCRO</name>
<keyword evidence="3" id="KW-1185">Reference proteome</keyword>
<dbReference type="AlphaFoldDB" id="A0AAD7G671"/>
<evidence type="ECO:0000313" key="2">
    <source>
        <dbReference type="EMBL" id="KAJ7663593.1"/>
    </source>
</evidence>
<sequence>MPRVATPRTRSCSLGPRQIHSALSRRRADHSNDELLDFGTQILGMLWLEDNAEPLQVILYPREDLRVRLSDHKIALGAAGFEKGPKGIQVYVRDPLRNGGQGGWLDCNWETPLRNTSAKIRWIIPIVLCPNLCHKAGLATVHVSRNRNGLATGLNSRDPVEDLTVDLRTGECSVQLDQLFSASLSRSDQRLIVSYDRPCQFQCNRGKHRSAYVAPRNANPTDAQRISTRAETSTEEASRTTRGADVSNSDADGP</sequence>
<comment type="caution">
    <text evidence="2">The sequence shown here is derived from an EMBL/GenBank/DDBJ whole genome shotgun (WGS) entry which is preliminary data.</text>
</comment>
<evidence type="ECO:0000256" key="1">
    <source>
        <dbReference type="SAM" id="MobiDB-lite"/>
    </source>
</evidence>
<protein>
    <submittedName>
        <fullName evidence="2">Uncharacterized protein</fullName>
    </submittedName>
</protein>
<proteinExistence type="predicted"/>
<feature type="region of interest" description="Disordered" evidence="1">
    <location>
        <begin position="211"/>
        <end position="254"/>
    </location>
</feature>
<dbReference type="Proteomes" id="UP001221757">
    <property type="component" value="Unassembled WGS sequence"/>
</dbReference>
<gene>
    <name evidence="2" type="ORF">B0H17DRAFT_1144000</name>
</gene>
<organism evidence="2 3">
    <name type="scientific">Mycena rosella</name>
    <name type="common">Pink bonnet</name>
    <name type="synonym">Agaricus rosellus</name>
    <dbReference type="NCBI Taxonomy" id="1033263"/>
    <lineage>
        <taxon>Eukaryota</taxon>
        <taxon>Fungi</taxon>
        <taxon>Dikarya</taxon>
        <taxon>Basidiomycota</taxon>
        <taxon>Agaricomycotina</taxon>
        <taxon>Agaricomycetes</taxon>
        <taxon>Agaricomycetidae</taxon>
        <taxon>Agaricales</taxon>
        <taxon>Marasmiineae</taxon>
        <taxon>Mycenaceae</taxon>
        <taxon>Mycena</taxon>
    </lineage>
</organism>
<evidence type="ECO:0000313" key="3">
    <source>
        <dbReference type="Proteomes" id="UP001221757"/>
    </source>
</evidence>